<dbReference type="InterPro" id="IPR020904">
    <property type="entry name" value="Sc_DH/Rdtase_CS"/>
</dbReference>
<keyword evidence="2" id="KW-0560">Oxidoreductase</keyword>
<dbReference type="PANTHER" id="PTHR43658">
    <property type="entry name" value="SHORT-CHAIN DEHYDROGENASE/REDUCTASE"/>
    <property type="match status" value="1"/>
</dbReference>
<dbReference type="InterPro" id="IPR057326">
    <property type="entry name" value="KR_dom"/>
</dbReference>
<reference evidence="4" key="1">
    <citation type="submission" date="2019-09" db="EMBL/GenBank/DDBJ databases">
        <authorList>
            <person name="Teo W.F.A."/>
            <person name="Duangmal K."/>
        </authorList>
    </citation>
    <scope>NUCLEOTIDE SEQUENCE [LARGE SCALE GENOMIC DNA]</scope>
    <source>
        <strain evidence="4">K81G1</strain>
    </source>
</reference>
<evidence type="ECO:0000313" key="4">
    <source>
        <dbReference type="EMBL" id="KAA9163680.1"/>
    </source>
</evidence>
<dbReference type="RefSeq" id="WP_144761206.1">
    <property type="nucleotide sequence ID" value="NZ_VMNW02000009.1"/>
</dbReference>
<dbReference type="InterPro" id="IPR036291">
    <property type="entry name" value="NAD(P)-bd_dom_sf"/>
</dbReference>
<evidence type="ECO:0000313" key="5">
    <source>
        <dbReference type="Proteomes" id="UP000319769"/>
    </source>
</evidence>
<comment type="similarity">
    <text evidence="1">Belongs to the short-chain dehydrogenases/reductases (SDR) family.</text>
</comment>
<protein>
    <submittedName>
        <fullName evidence="4">SDR family NAD(P)-dependent oxidoreductase</fullName>
    </submittedName>
</protein>
<gene>
    <name evidence="4" type="ORF">FPZ12_009300</name>
</gene>
<dbReference type="Proteomes" id="UP000319769">
    <property type="component" value="Unassembled WGS sequence"/>
</dbReference>
<comment type="caution">
    <text evidence="4">The sequence shown here is derived from an EMBL/GenBank/DDBJ whole genome shotgun (WGS) entry which is preliminary data.</text>
</comment>
<proteinExistence type="inferred from homology"/>
<evidence type="ECO:0000256" key="1">
    <source>
        <dbReference type="ARBA" id="ARBA00006484"/>
    </source>
</evidence>
<keyword evidence="5" id="KW-1185">Reference proteome</keyword>
<dbReference type="PROSITE" id="PS00061">
    <property type="entry name" value="ADH_SHORT"/>
    <property type="match status" value="1"/>
</dbReference>
<dbReference type="SMART" id="SM00822">
    <property type="entry name" value="PKS_KR"/>
    <property type="match status" value="1"/>
</dbReference>
<dbReference type="PANTHER" id="PTHR43658:SF8">
    <property type="entry name" value="17-BETA-HYDROXYSTEROID DEHYDROGENASE 14-RELATED"/>
    <property type="match status" value="1"/>
</dbReference>
<accession>A0A5N0VEU5</accession>
<dbReference type="InterPro" id="IPR002347">
    <property type="entry name" value="SDR_fam"/>
</dbReference>
<dbReference type="OrthoDB" id="9795647at2"/>
<evidence type="ECO:0000256" key="2">
    <source>
        <dbReference type="ARBA" id="ARBA00023002"/>
    </source>
</evidence>
<dbReference type="SUPFAM" id="SSF51735">
    <property type="entry name" value="NAD(P)-binding Rossmann-fold domains"/>
    <property type="match status" value="1"/>
</dbReference>
<sequence length="257" mass="27031">MRIDDGSSAVVTGGASGLGLATARRIAERGGTVVLADISEDQGAKAVAELGEAARFVPADVTDEDQVKAALEIAQELGPLRFVVHCAGRGGDRTRIIAKDRTPGELDKFAEVVRVNLIGTYNVLRLAASVISGNEPVDEGDRGAIVLTASVAAFDGQIGQTSYTASKAGVHGITLVAARDLASWQIRVNTIAPGIMDTPMLGRLREDIRDGLAASVPHPKRLGAPDDYARLAVEMLENPYLNGQTIRLDGAIRMAPR</sequence>
<dbReference type="GO" id="GO:0016491">
    <property type="term" value="F:oxidoreductase activity"/>
    <property type="evidence" value="ECO:0007669"/>
    <property type="project" value="UniProtKB-KW"/>
</dbReference>
<dbReference type="Gene3D" id="3.40.50.720">
    <property type="entry name" value="NAD(P)-binding Rossmann-like Domain"/>
    <property type="match status" value="1"/>
</dbReference>
<feature type="domain" description="Ketoreductase" evidence="3">
    <location>
        <begin position="7"/>
        <end position="198"/>
    </location>
</feature>
<dbReference type="PRINTS" id="PR00081">
    <property type="entry name" value="GDHRDH"/>
</dbReference>
<evidence type="ECO:0000259" key="3">
    <source>
        <dbReference type="SMART" id="SM00822"/>
    </source>
</evidence>
<dbReference type="Pfam" id="PF00106">
    <property type="entry name" value="adh_short"/>
    <property type="match status" value="1"/>
</dbReference>
<dbReference type="AlphaFoldDB" id="A0A5N0VEU5"/>
<organism evidence="4 5">
    <name type="scientific">Amycolatopsis acidicola</name>
    <dbReference type="NCBI Taxonomy" id="2596893"/>
    <lineage>
        <taxon>Bacteria</taxon>
        <taxon>Bacillati</taxon>
        <taxon>Actinomycetota</taxon>
        <taxon>Actinomycetes</taxon>
        <taxon>Pseudonocardiales</taxon>
        <taxon>Pseudonocardiaceae</taxon>
        <taxon>Amycolatopsis</taxon>
    </lineage>
</organism>
<dbReference type="EMBL" id="VMNW02000009">
    <property type="protein sequence ID" value="KAA9163680.1"/>
    <property type="molecule type" value="Genomic_DNA"/>
</dbReference>
<name>A0A5N0VEU5_9PSEU</name>